<evidence type="ECO:0000256" key="4">
    <source>
        <dbReference type="ARBA" id="ARBA00044511"/>
    </source>
</evidence>
<comment type="similarity">
    <text evidence="1">Belongs to the CCM1 family.</text>
</comment>
<evidence type="ECO:0000256" key="3">
    <source>
        <dbReference type="ARBA" id="ARBA00044493"/>
    </source>
</evidence>
<dbReference type="PANTHER" id="PTHR47936:SF1">
    <property type="entry name" value="PENTATRICOPEPTIDE REPEAT-CONTAINING PROTEIN GUN1, CHLOROPLASTIC"/>
    <property type="match status" value="1"/>
</dbReference>
<evidence type="ECO:0000259" key="5">
    <source>
        <dbReference type="Pfam" id="PF23276"/>
    </source>
</evidence>
<dbReference type="GeneID" id="85226085"/>
<name>A0AAF0F6Z3_9BASI</name>
<dbReference type="Pfam" id="PF01535">
    <property type="entry name" value="PPR"/>
    <property type="match status" value="1"/>
</dbReference>
<dbReference type="Proteomes" id="UP001217754">
    <property type="component" value="Chromosome 4"/>
</dbReference>
<dbReference type="InterPro" id="IPR011990">
    <property type="entry name" value="TPR-like_helical_dom_sf"/>
</dbReference>
<proteinExistence type="inferred from homology"/>
<dbReference type="Pfam" id="PF23276">
    <property type="entry name" value="TPR_24"/>
    <property type="match status" value="1"/>
</dbReference>
<feature type="domain" description="Pentatricopeptide repeat-containing protein-mitochondrial" evidence="5">
    <location>
        <begin position="155"/>
        <end position="284"/>
    </location>
</feature>
<dbReference type="RefSeq" id="XP_060122354.1">
    <property type="nucleotide sequence ID" value="XM_060266371.1"/>
</dbReference>
<keyword evidence="2" id="KW-0677">Repeat</keyword>
<protein>
    <recommendedName>
        <fullName evidence="5">Pentatricopeptide repeat-containing protein-mitochondrial domain-containing protein</fullName>
    </recommendedName>
</protein>
<dbReference type="InterPro" id="IPR002885">
    <property type="entry name" value="PPR_rpt"/>
</dbReference>
<reference evidence="6" key="1">
    <citation type="submission" date="2023-03" db="EMBL/GenBank/DDBJ databases">
        <title>Mating type loci evolution in Malassezia.</title>
        <authorList>
            <person name="Coelho M.A."/>
        </authorList>
    </citation>
    <scope>NUCLEOTIDE SEQUENCE</scope>
    <source>
        <strain evidence="6">CBS 9431</strain>
    </source>
</reference>
<sequence>MEASLGSVAPLYFELAVAAAAQSRTASTLPKLLGGECPSGESSAAGILPASDWTVRTYTNLMRCCEKTGNLEMALVVLFTARDLGVALDDDALVSFAATAHQAKEPRLALEVAQAAGSHAPALWMRILRSVAEYDYAPGLDEAWTKAMGTLAPDEGLFVQALHVAARASNDALAESMLDAFPRFFPGASLQEWHLMPLFDAYCQSGRFGDAMAVLQRIKAADIPLSSRSLARLARDAGASTETLSQAVDAALSMREAPIEAVNALLYAAADRGEMPAADQLWQSLSSPNLDTHEAYLLACLTSQHLAHGEAAWRSLSTHAIQPTSTTYEKMARLYLTQPDYDEAFTLLEEAKQRHVEPTRRMYTAMIYTCLKHDDARWRALSLELKEAGHDPGARLREVMQSK</sequence>
<dbReference type="Pfam" id="PF13812">
    <property type="entry name" value="PPR_3"/>
    <property type="match status" value="1"/>
</dbReference>
<evidence type="ECO:0000256" key="2">
    <source>
        <dbReference type="ARBA" id="ARBA00022737"/>
    </source>
</evidence>
<dbReference type="Gene3D" id="1.25.40.10">
    <property type="entry name" value="Tetratricopeptide repeat domain"/>
    <property type="match status" value="1"/>
</dbReference>
<evidence type="ECO:0000256" key="1">
    <source>
        <dbReference type="ARBA" id="ARBA00006192"/>
    </source>
</evidence>
<gene>
    <name evidence="6" type="ORF">MJAP1_002434</name>
</gene>
<dbReference type="EMBL" id="CP119961">
    <property type="protein sequence ID" value="WFD39457.1"/>
    <property type="molecule type" value="Genomic_DNA"/>
</dbReference>
<organism evidence="6 7">
    <name type="scientific">Malassezia japonica</name>
    <dbReference type="NCBI Taxonomy" id="223818"/>
    <lineage>
        <taxon>Eukaryota</taxon>
        <taxon>Fungi</taxon>
        <taxon>Dikarya</taxon>
        <taxon>Basidiomycota</taxon>
        <taxon>Ustilaginomycotina</taxon>
        <taxon>Malasseziomycetes</taxon>
        <taxon>Malasseziales</taxon>
        <taxon>Malasseziaceae</taxon>
        <taxon>Malassezia</taxon>
    </lineage>
</organism>
<evidence type="ECO:0000313" key="6">
    <source>
        <dbReference type="EMBL" id="WFD39457.1"/>
    </source>
</evidence>
<comment type="subunit">
    <text evidence="4">Binds to mitochondrial small subunit 15S rRNA.</text>
</comment>
<comment type="function">
    <text evidence="3">Regulates mitochondrial small subunit maturation by controlling 15S rRNA 5'-end processing. Localizes to the 5' precursor of the 15S rRNA in a position that is subsequently occupied by mS47 in the mature yeast mtSSU. Uses structure and sequence-specific RNA recognition, binding to a single-stranded region of the precursor and specifically recognizing bases -6 to -1. The exchange of Ccm1 for mS47 is coupled to the irreversible removal of precursor rRNA that is accompanied by conformational changes of the mitoribosomal proteins uS5m and mS26. These conformational changes signal completion of 5'-end rRNA processing through protection of the mature 5'-end of the 15S rRNA and stabilization of mS47. The removal of the 5' precursor together with the dissociation of Ccm1 may be catalyzed by the 5'-3' exoribonuclease Pet127. Involved in the specific removal of group I introns in mitochondrial encoded transcripts.</text>
</comment>
<accession>A0AAF0F6Z3</accession>
<dbReference type="AlphaFoldDB" id="A0AAF0F6Z3"/>
<dbReference type="PANTHER" id="PTHR47936">
    <property type="entry name" value="PPR_LONG DOMAIN-CONTAINING PROTEIN"/>
    <property type="match status" value="1"/>
</dbReference>
<keyword evidence="7" id="KW-1185">Reference proteome</keyword>
<evidence type="ECO:0000313" key="7">
    <source>
        <dbReference type="Proteomes" id="UP001217754"/>
    </source>
</evidence>
<dbReference type="InterPro" id="IPR057027">
    <property type="entry name" value="TPR_mt"/>
</dbReference>